<dbReference type="PATRIC" id="fig|1121022.4.peg.3205"/>
<evidence type="ECO:0000256" key="2">
    <source>
        <dbReference type="ARBA" id="ARBA00023125"/>
    </source>
</evidence>
<dbReference type="eggNOG" id="COG1609">
    <property type="taxonomic scope" value="Bacteria"/>
</dbReference>
<accession>V4PKF6</accession>
<dbReference type="InterPro" id="IPR028082">
    <property type="entry name" value="Peripla_BP_I"/>
</dbReference>
<feature type="domain" description="HTH lacI-type" evidence="4">
    <location>
        <begin position="4"/>
        <end position="58"/>
    </location>
</feature>
<protein>
    <recommendedName>
        <fullName evidence="4">HTH lacI-type domain-containing protein</fullName>
    </recommendedName>
</protein>
<dbReference type="InterPro" id="IPR046335">
    <property type="entry name" value="LacI/GalR-like_sensor"/>
</dbReference>
<dbReference type="InterPro" id="IPR000843">
    <property type="entry name" value="HTH_LacI"/>
</dbReference>
<evidence type="ECO:0000313" key="5">
    <source>
        <dbReference type="EMBL" id="ESQ88696.1"/>
    </source>
</evidence>
<dbReference type="Gene3D" id="1.10.260.40">
    <property type="entry name" value="lambda repressor-like DNA-binding domains"/>
    <property type="match status" value="1"/>
</dbReference>
<dbReference type="CDD" id="cd01392">
    <property type="entry name" value="HTH_LacI"/>
    <property type="match status" value="1"/>
</dbReference>
<proteinExistence type="predicted"/>
<evidence type="ECO:0000256" key="1">
    <source>
        <dbReference type="ARBA" id="ARBA00023015"/>
    </source>
</evidence>
<name>V4PKF6_9CAUL</name>
<dbReference type="Pfam" id="PF00356">
    <property type="entry name" value="LacI"/>
    <property type="match status" value="1"/>
</dbReference>
<dbReference type="SUPFAM" id="SSF47413">
    <property type="entry name" value="lambda repressor-like DNA-binding domains"/>
    <property type="match status" value="1"/>
</dbReference>
<dbReference type="PROSITE" id="PS50932">
    <property type="entry name" value="HTH_LACI_2"/>
    <property type="match status" value="1"/>
</dbReference>
<dbReference type="AlphaFoldDB" id="V4PKF6"/>
<dbReference type="PANTHER" id="PTHR30146:SF153">
    <property type="entry name" value="LACTOSE OPERON REPRESSOR"/>
    <property type="match status" value="1"/>
</dbReference>
<dbReference type="InterPro" id="IPR010982">
    <property type="entry name" value="Lambda_DNA-bd_dom_sf"/>
</dbReference>
<dbReference type="EMBL" id="AWGB01000035">
    <property type="protein sequence ID" value="ESQ88696.1"/>
    <property type="molecule type" value="Genomic_DNA"/>
</dbReference>
<keyword evidence="2" id="KW-0238">DNA-binding</keyword>
<dbReference type="SMART" id="SM00354">
    <property type="entry name" value="HTH_LACI"/>
    <property type="match status" value="1"/>
</dbReference>
<dbReference type="GO" id="GO:0003700">
    <property type="term" value="F:DNA-binding transcription factor activity"/>
    <property type="evidence" value="ECO:0007669"/>
    <property type="project" value="TreeGrafter"/>
</dbReference>
<dbReference type="Pfam" id="PF13377">
    <property type="entry name" value="Peripla_BP_3"/>
    <property type="match status" value="1"/>
</dbReference>
<dbReference type="Gene3D" id="3.40.50.2300">
    <property type="match status" value="2"/>
</dbReference>
<dbReference type="Proteomes" id="UP000017837">
    <property type="component" value="Unassembled WGS sequence"/>
</dbReference>
<dbReference type="GO" id="GO:0000976">
    <property type="term" value="F:transcription cis-regulatory region binding"/>
    <property type="evidence" value="ECO:0007669"/>
    <property type="project" value="TreeGrafter"/>
</dbReference>
<reference evidence="5 6" key="1">
    <citation type="journal article" date="2014" name="Nature">
        <title>Sequential evolution of bacterial morphology by co-option of a developmental regulator.</title>
        <authorList>
            <person name="Jiang C."/>
            <person name="Brown P.J."/>
            <person name="Ducret A."/>
            <person name="Brun Y.V."/>
        </authorList>
    </citation>
    <scope>NUCLEOTIDE SEQUENCE [LARGE SCALE GENOMIC DNA]</scope>
    <source>
        <strain evidence="5 6">DSM 16100</strain>
    </source>
</reference>
<dbReference type="OrthoDB" id="128688at2"/>
<dbReference type="SUPFAM" id="SSF53822">
    <property type="entry name" value="Periplasmic binding protein-like I"/>
    <property type="match status" value="1"/>
</dbReference>
<keyword evidence="3" id="KW-0804">Transcription</keyword>
<organism evidence="5 6">
    <name type="scientific">Asticcacaulis benevestitus DSM 16100 = ATCC BAA-896</name>
    <dbReference type="NCBI Taxonomy" id="1121022"/>
    <lineage>
        <taxon>Bacteria</taxon>
        <taxon>Pseudomonadati</taxon>
        <taxon>Pseudomonadota</taxon>
        <taxon>Alphaproteobacteria</taxon>
        <taxon>Caulobacterales</taxon>
        <taxon>Caulobacteraceae</taxon>
        <taxon>Asticcacaulis</taxon>
    </lineage>
</organism>
<dbReference type="STRING" id="1121022.GCA_000376105_03472"/>
<sequence length="346" mass="38465">MTHLTIMELAKRAQVSMKTISRVINKESGVGAKKRAEIEALIESLGFVPNAAARAMASSRSYLIGLLMHQTNNHYYPHELQIGAMRACRQRGYHLTVEETRNYEEGGLEGFRKRLLAARFDGIVLTPPVTEDVGLMALLEQLKLPYVRIAPVSDYERSSYVYMDDEAAGYEMTCYLIDRGHSEIAFLDNILGLASSDQRRSGYVRAMNEAGFTIRPEWSGHRLSYLSTRMEEVERLILLDTRPTAIFASADFLAFGAIAAAYKNGLTVPKDISIVGFDNSPGCESVWPPLTTVHQPIADMAETATYLLLDQFGGDLARPQKRGQKLPYHLVVRASVAPSLGRSDET</sequence>
<dbReference type="PANTHER" id="PTHR30146">
    <property type="entry name" value="LACI-RELATED TRANSCRIPTIONAL REPRESSOR"/>
    <property type="match status" value="1"/>
</dbReference>
<dbReference type="CDD" id="cd01545">
    <property type="entry name" value="PBP1_SalR"/>
    <property type="match status" value="1"/>
</dbReference>
<keyword evidence="1" id="KW-0805">Transcription regulation</keyword>
<dbReference type="RefSeq" id="WP_018083148.1">
    <property type="nucleotide sequence ID" value="NZ_AQWM01000024.1"/>
</dbReference>
<evidence type="ECO:0000256" key="3">
    <source>
        <dbReference type="ARBA" id="ARBA00023163"/>
    </source>
</evidence>
<gene>
    <name evidence="5" type="ORF">ABENE_15755</name>
</gene>
<evidence type="ECO:0000259" key="4">
    <source>
        <dbReference type="PROSITE" id="PS50932"/>
    </source>
</evidence>
<evidence type="ECO:0000313" key="6">
    <source>
        <dbReference type="Proteomes" id="UP000017837"/>
    </source>
</evidence>
<comment type="caution">
    <text evidence="5">The sequence shown here is derived from an EMBL/GenBank/DDBJ whole genome shotgun (WGS) entry which is preliminary data.</text>
</comment>
<keyword evidence="6" id="KW-1185">Reference proteome</keyword>